<reference evidence="2 3" key="1">
    <citation type="submission" date="2014-02" db="EMBL/GenBank/DDBJ databases">
        <title>The small core and large imbalanced accessory genome model reveals a collaborative survival strategy of Sorangium cellulosum strains in nature.</title>
        <authorList>
            <person name="Han K."/>
            <person name="Peng R."/>
            <person name="Blom J."/>
            <person name="Li Y.-Z."/>
        </authorList>
    </citation>
    <scope>NUCLEOTIDE SEQUENCE [LARGE SCALE GENOMIC DNA]</scope>
    <source>
        <strain evidence="2 3">So0008-312</strain>
    </source>
</reference>
<accession>A0A150QL02</accession>
<feature type="region of interest" description="Disordered" evidence="1">
    <location>
        <begin position="31"/>
        <end position="83"/>
    </location>
</feature>
<sequence>MVEPALLPVVGPPEPSLPPVAAVVVEPAPPVLAPPAGAPLELPSPAPLDGPLSSLSLDAPPSSPTQPDSTEAMNVAVSTMARE</sequence>
<dbReference type="EMBL" id="JEMA01000549">
    <property type="protein sequence ID" value="KYF68644.1"/>
    <property type="molecule type" value="Genomic_DNA"/>
</dbReference>
<evidence type="ECO:0000313" key="2">
    <source>
        <dbReference type="EMBL" id="KYF68644.1"/>
    </source>
</evidence>
<dbReference type="Proteomes" id="UP000075260">
    <property type="component" value="Unassembled WGS sequence"/>
</dbReference>
<gene>
    <name evidence="2" type="ORF">BE15_31375</name>
</gene>
<name>A0A150QL02_SORCE</name>
<evidence type="ECO:0000256" key="1">
    <source>
        <dbReference type="SAM" id="MobiDB-lite"/>
    </source>
</evidence>
<evidence type="ECO:0000313" key="3">
    <source>
        <dbReference type="Proteomes" id="UP000075260"/>
    </source>
</evidence>
<proteinExistence type="predicted"/>
<feature type="compositionally biased region" description="Low complexity" evidence="1">
    <location>
        <begin position="49"/>
        <end position="60"/>
    </location>
</feature>
<feature type="compositionally biased region" description="Pro residues" evidence="1">
    <location>
        <begin position="31"/>
        <end position="48"/>
    </location>
</feature>
<organism evidence="2 3">
    <name type="scientific">Sorangium cellulosum</name>
    <name type="common">Polyangium cellulosum</name>
    <dbReference type="NCBI Taxonomy" id="56"/>
    <lineage>
        <taxon>Bacteria</taxon>
        <taxon>Pseudomonadati</taxon>
        <taxon>Myxococcota</taxon>
        <taxon>Polyangia</taxon>
        <taxon>Polyangiales</taxon>
        <taxon>Polyangiaceae</taxon>
        <taxon>Sorangium</taxon>
    </lineage>
</organism>
<dbReference type="AlphaFoldDB" id="A0A150QL02"/>
<protein>
    <submittedName>
        <fullName evidence="2">Uncharacterized protein</fullName>
    </submittedName>
</protein>
<comment type="caution">
    <text evidence="2">The sequence shown here is derived from an EMBL/GenBank/DDBJ whole genome shotgun (WGS) entry which is preliminary data.</text>
</comment>